<organism evidence="2 3">
    <name type="scientific">Vitis vinifera</name>
    <name type="common">Grape</name>
    <dbReference type="NCBI Taxonomy" id="29760"/>
    <lineage>
        <taxon>Eukaryota</taxon>
        <taxon>Viridiplantae</taxon>
        <taxon>Streptophyta</taxon>
        <taxon>Embryophyta</taxon>
        <taxon>Tracheophyta</taxon>
        <taxon>Spermatophyta</taxon>
        <taxon>Magnoliopsida</taxon>
        <taxon>eudicotyledons</taxon>
        <taxon>Gunneridae</taxon>
        <taxon>Pentapetalae</taxon>
        <taxon>rosids</taxon>
        <taxon>Vitales</taxon>
        <taxon>Vitaceae</taxon>
        <taxon>Viteae</taxon>
        <taxon>Vitis</taxon>
    </lineage>
</organism>
<protein>
    <submittedName>
        <fullName evidence="2">Retrovirus-related Pol polyprotein from transposon RE1</fullName>
    </submittedName>
</protein>
<sequence length="495" mass="55618">MPSSSTVVLISFKQQFSNLHPVSSHFQLGIVYTRRSRPQFFSVAHPIFDPTTLQIQLVAALPAPLVRRSPQVSVPSNRYGFPSSSSAMQEEIAALEANHTWDIEPYPLTIVPLGCKWVYSVKVRSDGSLDCYKARLVTLGNNQEYGVNYEETFAHVAKMTIVRTILALAASSDWPLHQMDVKKCFSSWGSKECIYMKPPPGFFPSLTSHVCKLRRSLYGLKQAPRAWFDQFCTTLLQFSFRQNKYDTSLFLRKSDMGIVVLLVYVDDIVITSSNSALLGQLKTHLSESFHMKDLGSLLYFLGLEVHHSPSGISLNQDKYVSDLVTTAGLQGATSIDTPMELSVKLRKEEGDLLADPSLYRKLVGSLVYLTMTRPNISFDVQQVSQFLQTPRHLHLATVHRIICYVQGTSTHGLSFPTGNSTRLAAYNDADWAGCVDTHHSITGWCVFLGDALISWKSKKQDRVSKSSTEFEYRAMSFAWSEIIWLRGLLVELDFS</sequence>
<dbReference type="CDD" id="cd09272">
    <property type="entry name" value="RNase_HI_RT_Ty1"/>
    <property type="match status" value="1"/>
</dbReference>
<accession>A0A438FUA9</accession>
<dbReference type="Pfam" id="PF07727">
    <property type="entry name" value="RVT_2"/>
    <property type="match status" value="1"/>
</dbReference>
<evidence type="ECO:0000313" key="3">
    <source>
        <dbReference type="Proteomes" id="UP000288805"/>
    </source>
</evidence>
<gene>
    <name evidence="2" type="primary">RE1_2526</name>
    <name evidence="2" type="ORF">CK203_060864</name>
</gene>
<reference evidence="2 3" key="1">
    <citation type="journal article" date="2018" name="PLoS Genet.">
        <title>Population sequencing reveals clonal diversity and ancestral inbreeding in the grapevine cultivar Chardonnay.</title>
        <authorList>
            <person name="Roach M.J."/>
            <person name="Johnson D.L."/>
            <person name="Bohlmann J."/>
            <person name="van Vuuren H.J."/>
            <person name="Jones S.J."/>
            <person name="Pretorius I.S."/>
            <person name="Schmidt S.A."/>
            <person name="Borneman A.R."/>
        </authorList>
    </citation>
    <scope>NUCLEOTIDE SEQUENCE [LARGE SCALE GENOMIC DNA]</scope>
    <source>
        <strain evidence="3">cv. Chardonnay</strain>
        <tissue evidence="2">Leaf</tissue>
    </source>
</reference>
<dbReference type="InterPro" id="IPR043502">
    <property type="entry name" value="DNA/RNA_pol_sf"/>
</dbReference>
<dbReference type="PANTHER" id="PTHR11439:SF497">
    <property type="entry name" value="CYSTEINE-RICH RLK (RECEPTOR-LIKE PROTEIN KINASE) 8"/>
    <property type="match status" value="1"/>
</dbReference>
<evidence type="ECO:0000313" key="2">
    <source>
        <dbReference type="EMBL" id="RVW63524.1"/>
    </source>
</evidence>
<dbReference type="SUPFAM" id="SSF56672">
    <property type="entry name" value="DNA/RNA polymerases"/>
    <property type="match status" value="1"/>
</dbReference>
<dbReference type="PANTHER" id="PTHR11439">
    <property type="entry name" value="GAG-POL-RELATED RETROTRANSPOSON"/>
    <property type="match status" value="1"/>
</dbReference>
<evidence type="ECO:0000259" key="1">
    <source>
        <dbReference type="Pfam" id="PF07727"/>
    </source>
</evidence>
<dbReference type="Proteomes" id="UP000288805">
    <property type="component" value="Unassembled WGS sequence"/>
</dbReference>
<dbReference type="AlphaFoldDB" id="A0A438FUA9"/>
<name>A0A438FUA9_VITVI</name>
<feature type="domain" description="Reverse transcriptase Ty1/copia-type" evidence="1">
    <location>
        <begin position="98"/>
        <end position="340"/>
    </location>
</feature>
<proteinExistence type="predicted"/>
<dbReference type="InterPro" id="IPR013103">
    <property type="entry name" value="RVT_2"/>
</dbReference>
<dbReference type="EMBL" id="QGNW01000738">
    <property type="protein sequence ID" value="RVW63524.1"/>
    <property type="molecule type" value="Genomic_DNA"/>
</dbReference>
<comment type="caution">
    <text evidence="2">The sequence shown here is derived from an EMBL/GenBank/DDBJ whole genome shotgun (WGS) entry which is preliminary data.</text>
</comment>